<dbReference type="EMBL" id="JAEMHM010000004">
    <property type="protein sequence ID" value="MBJ6724383.1"/>
    <property type="molecule type" value="Genomic_DNA"/>
</dbReference>
<evidence type="ECO:0000256" key="2">
    <source>
        <dbReference type="ARBA" id="ARBA00023231"/>
    </source>
</evidence>
<proteinExistence type="inferred from homology"/>
<dbReference type="InterPro" id="IPR049939">
    <property type="entry name" value="NifE-like"/>
</dbReference>
<dbReference type="GO" id="GO:0016163">
    <property type="term" value="F:nitrogenase activity"/>
    <property type="evidence" value="ECO:0007669"/>
    <property type="project" value="InterPro"/>
</dbReference>
<keyword evidence="6" id="KW-1185">Reference proteome</keyword>
<organism evidence="5 6">
    <name type="scientific">Geomesophilobacter sediminis</name>
    <dbReference type="NCBI Taxonomy" id="2798584"/>
    <lineage>
        <taxon>Bacteria</taxon>
        <taxon>Pseudomonadati</taxon>
        <taxon>Thermodesulfobacteriota</taxon>
        <taxon>Desulfuromonadia</taxon>
        <taxon>Geobacterales</taxon>
        <taxon>Geobacteraceae</taxon>
        <taxon>Geomesophilobacter</taxon>
    </lineage>
</organism>
<comment type="caution">
    <text evidence="5">The sequence shown here is derived from an EMBL/GenBank/DDBJ whole genome shotgun (WGS) entry which is preliminary data.</text>
</comment>
<evidence type="ECO:0000256" key="1">
    <source>
        <dbReference type="ARBA" id="ARBA00011002"/>
    </source>
</evidence>
<evidence type="ECO:0000313" key="6">
    <source>
        <dbReference type="Proteomes" id="UP000636888"/>
    </source>
</evidence>
<accession>A0A8J7IN04</accession>
<reference evidence="5" key="1">
    <citation type="submission" date="2020-12" db="EMBL/GenBank/DDBJ databases">
        <title>Geomonas sp. Red875, isolated from river sediment.</title>
        <authorList>
            <person name="Xu Z."/>
            <person name="Zhang Z."/>
            <person name="Masuda Y."/>
            <person name="Itoh H."/>
            <person name="Senoo K."/>
        </authorList>
    </citation>
    <scope>NUCLEOTIDE SEQUENCE</scope>
    <source>
        <strain evidence="5">Red875</strain>
    </source>
</reference>
<evidence type="ECO:0000256" key="3">
    <source>
        <dbReference type="RuleBase" id="RU004021"/>
    </source>
</evidence>
<dbReference type="InterPro" id="IPR000510">
    <property type="entry name" value="Nase/OxRdtase_comp1"/>
</dbReference>
<gene>
    <name evidence="5" type="ORF">JFN93_06660</name>
</gene>
<dbReference type="PANTHER" id="PTHR42956">
    <property type="entry name" value="NITROGENASE IRON-MOLYBDENUM COFACTOR BIOSYNTHESIS PROTEIN NIFE"/>
    <property type="match status" value="1"/>
</dbReference>
<dbReference type="Pfam" id="PF00148">
    <property type="entry name" value="Oxidored_nitro"/>
    <property type="match status" value="1"/>
</dbReference>
<keyword evidence="2 3" id="KW-0535">Nitrogen fixation</keyword>
<comment type="similarity">
    <text evidence="1 3">Belongs to the NifD/NifK/NifE/NifN family.</text>
</comment>
<evidence type="ECO:0000313" key="5">
    <source>
        <dbReference type="EMBL" id="MBJ6724383.1"/>
    </source>
</evidence>
<dbReference type="InterPro" id="IPR000318">
    <property type="entry name" value="Nase_comp1_CS"/>
</dbReference>
<dbReference type="Gene3D" id="3.40.50.1980">
    <property type="entry name" value="Nitrogenase molybdenum iron protein domain"/>
    <property type="match status" value="3"/>
</dbReference>
<sequence length="501" mass="56670">MTIDLKANTCPNREQRAGAINAYYGKATDLVREVRAGSLVNQEREFQQSSGCVLNFYLTTRVVTIRDAVMIVHAPVGCSSTSLLYREVYRRIPPSEGRPTDFDLHWLTTNIDEKDVVYGGADKLRHAIKEAQARYNPEAIFILASCTSGIIGEDIEGVVAEVQAEVEATLVPVHCEGIRSRIIQTAYDAFWHGVLKYLVRKPVKKQPDLVNIASMLSYTWQDRQEITRLLNRIGLRPNFIPEFATVEQLRIMGEAAVTAPICPTYTDYLSKGLEQEFGVPYFMYPSPVGIDHTDEWLRTIARFTGKEREVEELIREERATWVPKMDAIRADFARLRPDGKKVEILGSLGQGRLLTQVPYFEEIGVSSPAAIIQDFDNLVLDEVEQIIDQAGDFDVLVNTFQAAELSHITRSYDPDVALTCPFQGSAYKREKGATRIHALRGDARRWSAQAGYKGAIAYGNFLLQSLKNKAFQKTMLAKTPDTYQDWWYEQTDPLHYIKKEA</sequence>
<dbReference type="RefSeq" id="WP_199383216.1">
    <property type="nucleotide sequence ID" value="NZ_JAEMHM010000004.1"/>
</dbReference>
<feature type="domain" description="Nitrogenase/oxidoreductase component 1" evidence="4">
    <location>
        <begin position="64"/>
        <end position="458"/>
    </location>
</feature>
<dbReference type="Proteomes" id="UP000636888">
    <property type="component" value="Unassembled WGS sequence"/>
</dbReference>
<dbReference type="PANTHER" id="PTHR42956:SF1">
    <property type="entry name" value="NITROGENASE IRON-MOLYBDENUM COFACTOR BIOSYNTHESIS PROTEIN NIFE"/>
    <property type="match status" value="1"/>
</dbReference>
<evidence type="ECO:0000259" key="4">
    <source>
        <dbReference type="Pfam" id="PF00148"/>
    </source>
</evidence>
<protein>
    <submittedName>
        <fullName evidence="5">Nitrogenase</fullName>
    </submittedName>
</protein>
<name>A0A8J7IN04_9BACT</name>
<dbReference type="PROSITE" id="PS00699">
    <property type="entry name" value="NITROGENASE_1_1"/>
    <property type="match status" value="1"/>
</dbReference>
<dbReference type="SUPFAM" id="SSF53807">
    <property type="entry name" value="Helical backbone' metal receptor"/>
    <property type="match status" value="1"/>
</dbReference>
<dbReference type="AlphaFoldDB" id="A0A8J7IN04"/>